<feature type="transmembrane region" description="Helical" evidence="1">
    <location>
        <begin position="279"/>
        <end position="298"/>
    </location>
</feature>
<dbReference type="Proteomes" id="UP000235914">
    <property type="component" value="Unassembled WGS sequence"/>
</dbReference>
<evidence type="ECO:0000313" key="3">
    <source>
        <dbReference type="Proteomes" id="UP000235914"/>
    </source>
</evidence>
<dbReference type="RefSeq" id="WP_102735855.1">
    <property type="nucleotide sequence ID" value="NZ_PJKN01000005.1"/>
</dbReference>
<dbReference type="EMBL" id="PJKN01000005">
    <property type="protein sequence ID" value="PNC54652.1"/>
    <property type="molecule type" value="Genomic_DNA"/>
</dbReference>
<feature type="transmembrane region" description="Helical" evidence="1">
    <location>
        <begin position="238"/>
        <end position="259"/>
    </location>
</feature>
<protein>
    <submittedName>
        <fullName evidence="2">Uncharacterized protein</fullName>
    </submittedName>
</protein>
<sequence>MNSNTSSTGGERQDRPAFGWAGRSAALSLWIISVLLWCVLMRQSFTAMPWDDMTVAGERLQELRRPFAAAGMAVGVLGSSLCLGCLFWLCLSSLTGSGWGIALRRVLAAGCWGFLPGVLVLAGTVGCLTTVIFPEAARYWGVADVASPGVQPFGVLDLADFSWWNPAWLYVRMGSIAVLSWSMTQVWETLVAEKNVWQPSFRRGSAAFCMVVTVMMLGLLGMDMLGGTGKVVLSMFPVYMIAYVLLASLAFAVLSAVFLRRLDGGKDLPWPRLGGMLTAMVLVKAYIVYSQYMITWYASIPAEMSFYNAAASSGWSGMFAAALVLQLLLPFLILLFPALRRRPSALGAVCAGVLFGSLLEACWMFGPGLGLDPSAWKAWLPLVLLLGGMALICCFSFLGALSVRRVFPES</sequence>
<keyword evidence="1" id="KW-1133">Transmembrane helix</keyword>
<feature type="transmembrane region" description="Helical" evidence="1">
    <location>
        <begin position="106"/>
        <end position="133"/>
    </location>
</feature>
<feature type="transmembrane region" description="Helical" evidence="1">
    <location>
        <begin position="20"/>
        <end position="40"/>
    </location>
</feature>
<comment type="caution">
    <text evidence="2">The sequence shown here is derived from an EMBL/GenBank/DDBJ whole genome shotgun (WGS) entry which is preliminary data.</text>
</comment>
<feature type="transmembrane region" description="Helical" evidence="1">
    <location>
        <begin position="346"/>
        <end position="366"/>
    </location>
</feature>
<keyword evidence="1" id="KW-0812">Transmembrane</keyword>
<feature type="transmembrane region" description="Helical" evidence="1">
    <location>
        <begin position="206"/>
        <end position="226"/>
    </location>
</feature>
<dbReference type="PANTHER" id="PTHR43044">
    <property type="match status" value="1"/>
</dbReference>
<dbReference type="PANTHER" id="PTHR43044:SF1">
    <property type="entry name" value="QUINOL:CYTOCHROME C OXIDOREDUCTASE QUINONE-BINDING SUBUNIT 2"/>
    <property type="match status" value="1"/>
</dbReference>
<keyword evidence="1" id="KW-0472">Membrane</keyword>
<reference evidence="2 3" key="1">
    <citation type="journal article" date="2017" name="BMC Genomics">
        <title>Genome sequencing of 39 Akkermansia muciniphila isolates reveals its population structure, genomic and functional diverisity, and global distribution in mammalian gut microbiotas.</title>
        <authorList>
            <person name="Guo X."/>
            <person name="Li S."/>
            <person name="Zhang J."/>
            <person name="Wu F."/>
            <person name="Li X."/>
            <person name="Wu D."/>
            <person name="Zhang M."/>
            <person name="Ou Z."/>
            <person name="Jie Z."/>
            <person name="Yan Q."/>
            <person name="Li P."/>
            <person name="Yi J."/>
            <person name="Peng Y."/>
        </authorList>
    </citation>
    <scope>NUCLEOTIDE SEQUENCE [LARGE SCALE GENOMIC DNA]</scope>
    <source>
        <strain evidence="2 3">GP43</strain>
    </source>
</reference>
<dbReference type="AlphaFoldDB" id="A0AAP8T8T4"/>
<feature type="transmembrane region" description="Helical" evidence="1">
    <location>
        <begin position="318"/>
        <end position="339"/>
    </location>
</feature>
<organism evidence="2 3">
    <name type="scientific">Akkermansia muciniphila</name>
    <dbReference type="NCBI Taxonomy" id="239935"/>
    <lineage>
        <taxon>Bacteria</taxon>
        <taxon>Pseudomonadati</taxon>
        <taxon>Verrucomicrobiota</taxon>
        <taxon>Verrucomicrobiia</taxon>
        <taxon>Verrucomicrobiales</taxon>
        <taxon>Akkermansiaceae</taxon>
        <taxon>Akkermansia</taxon>
    </lineage>
</organism>
<gene>
    <name evidence="2" type="ORF">CXU09_08890</name>
</gene>
<evidence type="ECO:0000313" key="2">
    <source>
        <dbReference type="EMBL" id="PNC54652.1"/>
    </source>
</evidence>
<feature type="transmembrane region" description="Helical" evidence="1">
    <location>
        <begin position="67"/>
        <end position="94"/>
    </location>
</feature>
<name>A0AAP8T8T4_9BACT</name>
<accession>A0AAP8T8T4</accession>
<feature type="transmembrane region" description="Helical" evidence="1">
    <location>
        <begin position="378"/>
        <end position="401"/>
    </location>
</feature>
<evidence type="ECO:0000256" key="1">
    <source>
        <dbReference type="SAM" id="Phobius"/>
    </source>
</evidence>
<proteinExistence type="predicted"/>